<keyword evidence="4" id="KW-1185">Reference proteome</keyword>
<evidence type="ECO:0000313" key="4">
    <source>
        <dbReference type="Proteomes" id="UP000696280"/>
    </source>
</evidence>
<evidence type="ECO:0000256" key="2">
    <source>
        <dbReference type="SAM" id="Phobius"/>
    </source>
</evidence>
<dbReference type="Proteomes" id="UP000696280">
    <property type="component" value="Unassembled WGS sequence"/>
</dbReference>
<evidence type="ECO:0000256" key="1">
    <source>
        <dbReference type="SAM" id="MobiDB-lite"/>
    </source>
</evidence>
<feature type="compositionally biased region" description="Low complexity" evidence="1">
    <location>
        <begin position="399"/>
        <end position="429"/>
    </location>
</feature>
<feature type="compositionally biased region" description="Basic and acidic residues" evidence="1">
    <location>
        <begin position="501"/>
        <end position="516"/>
    </location>
</feature>
<feature type="region of interest" description="Disordered" evidence="1">
    <location>
        <begin position="273"/>
        <end position="363"/>
    </location>
</feature>
<feature type="region of interest" description="Disordered" evidence="1">
    <location>
        <begin position="377"/>
        <end position="516"/>
    </location>
</feature>
<feature type="region of interest" description="Disordered" evidence="1">
    <location>
        <begin position="207"/>
        <end position="236"/>
    </location>
</feature>
<dbReference type="OrthoDB" id="4497263at2759"/>
<feature type="compositionally biased region" description="Polar residues" evidence="1">
    <location>
        <begin position="430"/>
        <end position="440"/>
    </location>
</feature>
<dbReference type="AlphaFoldDB" id="A0A9N9KUD3"/>
<feature type="compositionally biased region" description="Low complexity" evidence="1">
    <location>
        <begin position="212"/>
        <end position="234"/>
    </location>
</feature>
<feature type="compositionally biased region" description="Polar residues" evidence="1">
    <location>
        <begin position="466"/>
        <end position="489"/>
    </location>
</feature>
<keyword evidence="2" id="KW-1133">Transmembrane helix</keyword>
<gene>
    <name evidence="3" type="ORF">HYFRA_00010108</name>
</gene>
<evidence type="ECO:0000313" key="3">
    <source>
        <dbReference type="EMBL" id="CAG8953649.1"/>
    </source>
</evidence>
<keyword evidence="2" id="KW-0812">Transmembrane</keyword>
<accession>A0A9N9KUD3</accession>
<dbReference type="EMBL" id="CAJVRL010000051">
    <property type="protein sequence ID" value="CAG8953649.1"/>
    <property type="molecule type" value="Genomic_DNA"/>
</dbReference>
<organism evidence="3 4">
    <name type="scientific">Hymenoscyphus fraxineus</name>
    <dbReference type="NCBI Taxonomy" id="746836"/>
    <lineage>
        <taxon>Eukaryota</taxon>
        <taxon>Fungi</taxon>
        <taxon>Dikarya</taxon>
        <taxon>Ascomycota</taxon>
        <taxon>Pezizomycotina</taxon>
        <taxon>Leotiomycetes</taxon>
        <taxon>Helotiales</taxon>
        <taxon>Helotiaceae</taxon>
        <taxon>Hymenoscyphus</taxon>
    </lineage>
</organism>
<proteinExistence type="predicted"/>
<reference evidence="3" key="1">
    <citation type="submission" date="2021-07" db="EMBL/GenBank/DDBJ databases">
        <authorList>
            <person name="Durling M."/>
        </authorList>
    </citation>
    <scope>NUCLEOTIDE SEQUENCE</scope>
</reference>
<feature type="compositionally biased region" description="Polar residues" evidence="1">
    <location>
        <begin position="294"/>
        <end position="326"/>
    </location>
</feature>
<sequence length="550" mass="58755">MSTTVRPSEVNNGITTSWLPLTTPGVSAPPECSSEIYRVPGGQDIVAFDPFYAKNIPSALQCLPLEVTKSWEQTGVTTITSLGGFNCPSLYTKAATASLNKISAIVACCPSLYNYRSDNKCISTVPAGQTVVVKNLSGNNVVRQENTNGGAITVTGFLVSGYSFADDPARITTTITPIPVPAIPTSNPEVSALASINPIPTNSLPGSVPQIPSALATSTATPPTPSATSTTSSSGLSVGAKAGITIGVVLTVIIIIVLLASLHIKRRRRTHPLYRDSHHPETGILEISREPRSIKNNVASKTKHQTSTPLSPTTQYPGSDGLQTVLSPEAHEQRAREMRTRAQTEKHPGKRIHVNSVNSIGPHEMDTHATVKFEMDAGSIKRPDNTKASTNPQTHTRSKTPSSSSSPTVPTSTFPTSPTPHSHSHNLPPRSQTTSANTLRSAPLSPVSRTESPDLIYQSPRELHTPVSSFGRNTPTIPNRTVSRNTSLNEELRNARSGSVGDRRVGRRTPDVLGREGYGRERDARLEAGGWISPVSTAERSFLDLSDLDD</sequence>
<protein>
    <submittedName>
        <fullName evidence="3">Uncharacterized protein</fullName>
    </submittedName>
</protein>
<feature type="compositionally biased region" description="Basic and acidic residues" evidence="1">
    <location>
        <begin position="329"/>
        <end position="347"/>
    </location>
</feature>
<feature type="compositionally biased region" description="Basic and acidic residues" evidence="1">
    <location>
        <begin position="273"/>
        <end position="293"/>
    </location>
</feature>
<feature type="transmembrane region" description="Helical" evidence="2">
    <location>
        <begin position="242"/>
        <end position="262"/>
    </location>
</feature>
<name>A0A9N9KUD3_9HELO</name>
<comment type="caution">
    <text evidence="3">The sequence shown here is derived from an EMBL/GenBank/DDBJ whole genome shotgun (WGS) entry which is preliminary data.</text>
</comment>
<keyword evidence="2" id="KW-0472">Membrane</keyword>